<protein>
    <submittedName>
        <fullName evidence="2">Uncharacterized protein</fullName>
    </submittedName>
</protein>
<feature type="chain" id="PRO_5042244957" evidence="1">
    <location>
        <begin position="22"/>
        <end position="250"/>
    </location>
</feature>
<dbReference type="Proteomes" id="UP001295423">
    <property type="component" value="Unassembled WGS sequence"/>
</dbReference>
<feature type="signal peptide" evidence="1">
    <location>
        <begin position="1"/>
        <end position="21"/>
    </location>
</feature>
<evidence type="ECO:0000256" key="1">
    <source>
        <dbReference type="SAM" id="SignalP"/>
    </source>
</evidence>
<sequence>MFAKLLLFLAVAFVATNPASAVPCDYDFCPNGITNPIGTVTVTEGEAPCSSIVIFNNADALSEEECADLPAAEIICCPTKQTAQNCFLCGSDMTFNETKRWPLILGDPTPACGVIDNQLSYLNSTATCDSAKSEFFDPDFDIMSYCECENVAPPDICKPCDENQEVNMNAILFDNPDAEDPRVSCGAAFDFARSIANKTNCASVETDQVRKTCCIDKVYDGIGASGGISLSLDKFAMVFGVGLALFEFAI</sequence>
<evidence type="ECO:0000313" key="3">
    <source>
        <dbReference type="Proteomes" id="UP001295423"/>
    </source>
</evidence>
<name>A0AAD2CH23_9STRA</name>
<gene>
    <name evidence="2" type="ORF">CYCCA115_LOCUS3863</name>
</gene>
<keyword evidence="1" id="KW-0732">Signal</keyword>
<keyword evidence="3" id="KW-1185">Reference proteome</keyword>
<evidence type="ECO:0000313" key="2">
    <source>
        <dbReference type="EMBL" id="CAJ1934523.1"/>
    </source>
</evidence>
<organism evidence="2 3">
    <name type="scientific">Cylindrotheca closterium</name>
    <dbReference type="NCBI Taxonomy" id="2856"/>
    <lineage>
        <taxon>Eukaryota</taxon>
        <taxon>Sar</taxon>
        <taxon>Stramenopiles</taxon>
        <taxon>Ochrophyta</taxon>
        <taxon>Bacillariophyta</taxon>
        <taxon>Bacillariophyceae</taxon>
        <taxon>Bacillariophycidae</taxon>
        <taxon>Bacillariales</taxon>
        <taxon>Bacillariaceae</taxon>
        <taxon>Cylindrotheca</taxon>
    </lineage>
</organism>
<accession>A0AAD2CH23</accession>
<proteinExistence type="predicted"/>
<reference evidence="2" key="1">
    <citation type="submission" date="2023-08" db="EMBL/GenBank/DDBJ databases">
        <authorList>
            <person name="Audoor S."/>
            <person name="Bilcke G."/>
        </authorList>
    </citation>
    <scope>NUCLEOTIDE SEQUENCE</scope>
</reference>
<comment type="caution">
    <text evidence="2">The sequence shown here is derived from an EMBL/GenBank/DDBJ whole genome shotgun (WGS) entry which is preliminary data.</text>
</comment>
<dbReference type="AlphaFoldDB" id="A0AAD2CH23"/>
<dbReference type="EMBL" id="CAKOGP040000335">
    <property type="protein sequence ID" value="CAJ1934523.1"/>
    <property type="molecule type" value="Genomic_DNA"/>
</dbReference>